<evidence type="ECO:0000313" key="1">
    <source>
        <dbReference type="EMBL" id="KAF3952494.1"/>
    </source>
</evidence>
<organism evidence="1 2">
    <name type="scientific">Castanea mollissima</name>
    <name type="common">Chinese chestnut</name>
    <dbReference type="NCBI Taxonomy" id="60419"/>
    <lineage>
        <taxon>Eukaryota</taxon>
        <taxon>Viridiplantae</taxon>
        <taxon>Streptophyta</taxon>
        <taxon>Embryophyta</taxon>
        <taxon>Tracheophyta</taxon>
        <taxon>Spermatophyta</taxon>
        <taxon>Magnoliopsida</taxon>
        <taxon>eudicotyledons</taxon>
        <taxon>Gunneridae</taxon>
        <taxon>Pentapetalae</taxon>
        <taxon>rosids</taxon>
        <taxon>fabids</taxon>
        <taxon>Fagales</taxon>
        <taxon>Fagaceae</taxon>
        <taxon>Castanea</taxon>
    </lineage>
</organism>
<comment type="caution">
    <text evidence="1">The sequence shown here is derived from an EMBL/GenBank/DDBJ whole genome shotgun (WGS) entry which is preliminary data.</text>
</comment>
<dbReference type="EMBL" id="JRKL02004482">
    <property type="protein sequence ID" value="KAF3952494.1"/>
    <property type="molecule type" value="Genomic_DNA"/>
</dbReference>
<accession>A0A8J4QSE2</accession>
<reference evidence="1" key="1">
    <citation type="submission" date="2020-03" db="EMBL/GenBank/DDBJ databases">
        <title>Castanea mollissima Vanexum genome sequencing.</title>
        <authorList>
            <person name="Staton M."/>
        </authorList>
    </citation>
    <scope>NUCLEOTIDE SEQUENCE</scope>
    <source>
        <tissue evidence="1">Leaf</tissue>
    </source>
</reference>
<dbReference type="Proteomes" id="UP000737018">
    <property type="component" value="Unassembled WGS sequence"/>
</dbReference>
<gene>
    <name evidence="1" type="ORF">CMV_021953</name>
</gene>
<keyword evidence="2" id="KW-1185">Reference proteome</keyword>
<evidence type="ECO:0000313" key="2">
    <source>
        <dbReference type="Proteomes" id="UP000737018"/>
    </source>
</evidence>
<dbReference type="AlphaFoldDB" id="A0A8J4QSE2"/>
<proteinExistence type="predicted"/>
<name>A0A8J4QSE2_9ROSI</name>
<protein>
    <submittedName>
        <fullName evidence="1">Uncharacterized protein</fullName>
    </submittedName>
</protein>
<sequence length="102" mass="11321">MEVGIYTIIGLIQGQSLEDIGNSEDFKRIQELGIQRNQMTLDLASKILKLLGTTKPELLIAGEALDAVKQLSETKNPSQVLDKLDPEIKKKIAEQLETFGVR</sequence>